<accession>A0A179FBP8</accession>
<dbReference type="KEGG" id="pchm:VFPPC_08782"/>
<dbReference type="STRING" id="1380566.A0A179FBP8"/>
<dbReference type="EMBL" id="LSBJ02000006">
    <property type="protein sequence ID" value="OAQ62848.1"/>
    <property type="molecule type" value="Genomic_DNA"/>
</dbReference>
<comment type="caution">
    <text evidence="2">The sequence shown here is derived from an EMBL/GenBank/DDBJ whole genome shotgun (WGS) entry which is preliminary data.</text>
</comment>
<sequence length="743" mass="82195">MTQVKYDKLNSSNNSIRILHLLPGRWAGDLCCKVQTVSLDDKPAFDALSYVWGNANDTSPIEVDGSCLYATKNLICALRRLRSSIDTKVLWVDAICINQADTQEKAEQVALMAKIYRAAGSVHIFLGESGVLDLIPQDEQASWADPPRFTWCRDYTYLLQTETAPTSTGVDSRGVLQDMSAFMASSTPEQPGYDPVDTTELPMWIVWEPKDGLNATDQERVNDFLARQEEEQAAGNGNAASLSPLQVMRNNQAGAFAIMKILSNGRCLKTCLRTSVGSTVWKGALEVVDHIVKLPWWTRVWVLQEAILNQGNVLAIYGEIVAPIGLIEDSGAILTRHYERGTCCKPFWNSMPLDQQQILQRFSEKMGLLESIRENIIRLDQADRLLFLLESTRFKDATDPRDKIYGLLGLLHDSPNPIDLAPDYTVSVTQLYVSLASLFIHRYHHLGILLNDEPRPANSSIPSWVPRWGRTYGTLTTTLLDYRLSQFNAWPPTYGPFPALATDHATALSVLAKPVTRVTSTTKPMIKGEVDFCELLSAIDSFFHLDSDPFADYLPVPTTPLSMAVARTMMGDLFSQLDYAFKVGRVTFDRAYDGDANMFRTAHTAMKAGPGGLVLIGPDQTVFSDDDMAHIIHVAEENFWYANEGRVFFEAEGGYIGSAPPGTEAGDELCLVFGSPVPFVLREVPAPVEAVREDVIWRQVVGHAYVHGIMDGEAAPGHERGGSETSPYVAKAGTDGIRSVYLI</sequence>
<dbReference type="PANTHER" id="PTHR24148:SF82">
    <property type="entry name" value="HETEROKARYON INCOMPATIBILITY DOMAIN-CONTAINING PROTEIN"/>
    <property type="match status" value="1"/>
</dbReference>
<organism evidence="2 3">
    <name type="scientific">Pochonia chlamydosporia 170</name>
    <dbReference type="NCBI Taxonomy" id="1380566"/>
    <lineage>
        <taxon>Eukaryota</taxon>
        <taxon>Fungi</taxon>
        <taxon>Dikarya</taxon>
        <taxon>Ascomycota</taxon>
        <taxon>Pezizomycotina</taxon>
        <taxon>Sordariomycetes</taxon>
        <taxon>Hypocreomycetidae</taxon>
        <taxon>Hypocreales</taxon>
        <taxon>Clavicipitaceae</taxon>
        <taxon>Pochonia</taxon>
    </lineage>
</organism>
<proteinExistence type="predicted"/>
<name>A0A179FBP8_METCM</name>
<dbReference type="InterPro" id="IPR052895">
    <property type="entry name" value="HetReg/Transcr_Mod"/>
</dbReference>
<keyword evidence="3" id="KW-1185">Reference proteome</keyword>
<dbReference type="Pfam" id="PF06985">
    <property type="entry name" value="HET"/>
    <property type="match status" value="1"/>
</dbReference>
<evidence type="ECO:0000313" key="3">
    <source>
        <dbReference type="Proteomes" id="UP000078397"/>
    </source>
</evidence>
<dbReference type="AlphaFoldDB" id="A0A179FBP8"/>
<dbReference type="OrthoDB" id="2157530at2759"/>
<dbReference type="Pfam" id="PF26639">
    <property type="entry name" value="Het-6_barrel"/>
    <property type="match status" value="1"/>
</dbReference>
<dbReference type="RefSeq" id="XP_018140428.1">
    <property type="nucleotide sequence ID" value="XM_018287429.1"/>
</dbReference>
<protein>
    <submittedName>
        <fullName evidence="2">Heterokaryon incompatibility protein (HET) domain-containing protein</fullName>
    </submittedName>
</protein>
<dbReference type="InterPro" id="IPR010730">
    <property type="entry name" value="HET"/>
</dbReference>
<evidence type="ECO:0000313" key="2">
    <source>
        <dbReference type="EMBL" id="OAQ62848.1"/>
    </source>
</evidence>
<gene>
    <name evidence="2" type="ORF">VFPPC_08782</name>
</gene>
<dbReference type="Proteomes" id="UP000078397">
    <property type="component" value="Unassembled WGS sequence"/>
</dbReference>
<feature type="domain" description="Heterokaryon incompatibility" evidence="1">
    <location>
        <begin position="45"/>
        <end position="151"/>
    </location>
</feature>
<reference evidence="2 3" key="1">
    <citation type="journal article" date="2016" name="PLoS Pathog.">
        <title>Biosynthesis of antibiotic leucinostatins in bio-control fungus Purpureocillium lilacinum and their inhibition on phytophthora revealed by genome mining.</title>
        <authorList>
            <person name="Wang G."/>
            <person name="Liu Z."/>
            <person name="Lin R."/>
            <person name="Li E."/>
            <person name="Mao Z."/>
            <person name="Ling J."/>
            <person name="Yang Y."/>
            <person name="Yin W.B."/>
            <person name="Xie B."/>
        </authorList>
    </citation>
    <scope>NUCLEOTIDE SEQUENCE [LARGE SCALE GENOMIC DNA]</scope>
    <source>
        <strain evidence="2">170</strain>
    </source>
</reference>
<evidence type="ECO:0000259" key="1">
    <source>
        <dbReference type="Pfam" id="PF06985"/>
    </source>
</evidence>
<dbReference type="PANTHER" id="PTHR24148">
    <property type="entry name" value="ANKYRIN REPEAT DOMAIN-CONTAINING PROTEIN 39 HOMOLOG-RELATED"/>
    <property type="match status" value="1"/>
</dbReference>
<dbReference type="GeneID" id="28851423"/>